<dbReference type="PANTHER" id="PTHR20959">
    <property type="entry name" value="TRANSPORT AND GOLGI ORGANIZATION PROTEIN 6 FAMILY MEMBER"/>
    <property type="match status" value="1"/>
</dbReference>
<accession>A0A9W8LYQ4</accession>
<feature type="domain" description="RNA polymerase II assembly factor Rtp1 C-terminal" evidence="2">
    <location>
        <begin position="703"/>
        <end position="811"/>
    </location>
</feature>
<dbReference type="Proteomes" id="UP001139887">
    <property type="component" value="Unassembled WGS sequence"/>
</dbReference>
<dbReference type="InterPro" id="IPR011989">
    <property type="entry name" value="ARM-like"/>
</dbReference>
<dbReference type="Pfam" id="PF10363">
    <property type="entry name" value="RTP1_C1"/>
    <property type="match status" value="1"/>
</dbReference>
<comment type="similarity">
    <text evidence="1">Belongs to the Tango6 family.</text>
</comment>
<dbReference type="Gene3D" id="1.25.10.10">
    <property type="entry name" value="Leucine-rich Repeat Variant"/>
    <property type="match status" value="1"/>
</dbReference>
<evidence type="ECO:0000259" key="2">
    <source>
        <dbReference type="Pfam" id="PF10363"/>
    </source>
</evidence>
<dbReference type="SUPFAM" id="SSF48371">
    <property type="entry name" value="ARM repeat"/>
    <property type="match status" value="1"/>
</dbReference>
<dbReference type="InterPro" id="IPR057407">
    <property type="entry name" value="HEAT_TANGO6"/>
</dbReference>
<sequence length="958" mass="106328">MWKPSPSVTISQLITRLVSIIDKQSQVSGEGDVASLVITKFHADLLACLLVLAYSPLPPKDKADLLPPYVESDPEHRIWLRRAFTRIFDASNPYLLLESLTTLLNAASTSPANTKMTNQTENQAKGRRRAPRWFITLCSRFLTRVICKYPNDGMRIALDFLVGQDDSPSTEKTDRISSLILTPPAQMDPQSYWDSVIPQLRNLINSAHQEQQPSFTARPEVHERIVQTSIYALRQLADSHSDVFDSLVAQPLINPLLKWRTTCPLPPAINEQTKAPDQSQSITSSLLNISETSIPPRITELNAKELDHVAADKVIATWDDLFAILEQLQQLVLTGIPSVKLVSMLVAPAFLPLFHWFSFEQQQEKPAGSSNNLATTADVLRDILITSLRILPTPAATALIIELVQHTRDENLDWPEFISIGKQQTGLAWRSACLPDSNKNLQDNSQSMVSVSALMDILGSTKLLSLCGDVFLTMLREQEAMVDMLENTSAGNANIVRSWWMVSQVILAIVDKFGTRVLTRHTDILAFILGILDHHGSAANADIANQHANGQDGNSNKDTPSLEDLIQSLGISENRGSSFVGEDLDEQFDMLERKVGGLEMVVLSLMLLGQILDASEQAAFAGSHERAEIRDMPTIEWNSQSLQLLRRIQDSVKQLNTKAVPMVSQLCAVSRHQIALILALNSTQSQEATDSNLATKSEQERFSAAIRDIRDDLVPVKAHGMIELRNMVLAKSTVFENPDQLETVISLFVELTHDSDSFLYLNAIRGLAALADTHGSKFIPQLVAMYGSNEPIDQRLRIGEALLQCVQRAGMMLGEYAQSIVPQLLNIITRHENDAVVVHSAISILAACARACSVAMHRWLDEIALTLDNLLVLMANSEDEQEMAVRRASVVFWVDLVTGYESRLLQMADGQVLKAIYKTLRQLAHSDSDELVRIHAQTGIDQIDSTIREQLIPSNYLP</sequence>
<feature type="domain" description="TANGO6 HEAT repeat" evidence="3">
    <location>
        <begin position="165"/>
        <end position="458"/>
    </location>
</feature>
<proteinExistence type="inferred from homology"/>
<dbReference type="PANTHER" id="PTHR20959:SF1">
    <property type="entry name" value="TRANSPORT AND GOLGI ORGANIZATION PROTEIN 6 HOMOLOG"/>
    <property type="match status" value="1"/>
</dbReference>
<evidence type="ECO:0000256" key="1">
    <source>
        <dbReference type="ARBA" id="ARBA00005724"/>
    </source>
</evidence>
<dbReference type="AlphaFoldDB" id="A0A9W8LYQ4"/>
<dbReference type="Pfam" id="PF23565">
    <property type="entry name" value="ARM_TANGO6"/>
    <property type="match status" value="1"/>
</dbReference>
<evidence type="ECO:0000259" key="3">
    <source>
        <dbReference type="Pfam" id="PF23565"/>
    </source>
</evidence>
<comment type="caution">
    <text evidence="4">The sequence shown here is derived from an EMBL/GenBank/DDBJ whole genome shotgun (WGS) entry which is preliminary data.</text>
</comment>
<protein>
    <recommendedName>
        <fullName evidence="6">RNA polymerase II assembly factor Rtp1 C-terminal domain-containing protein</fullName>
    </recommendedName>
</protein>
<dbReference type="InterPro" id="IPR039600">
    <property type="entry name" value="TANGO6/Rtp1"/>
</dbReference>
<dbReference type="EMBL" id="JANBUW010000267">
    <property type="protein sequence ID" value="KAJ2847748.1"/>
    <property type="molecule type" value="Genomic_DNA"/>
</dbReference>
<name>A0A9W8LYQ4_9FUNG</name>
<evidence type="ECO:0000313" key="5">
    <source>
        <dbReference type="Proteomes" id="UP001139887"/>
    </source>
</evidence>
<dbReference type="InterPro" id="IPR019451">
    <property type="entry name" value="Rtp1_C1"/>
</dbReference>
<dbReference type="GO" id="GO:0009306">
    <property type="term" value="P:protein secretion"/>
    <property type="evidence" value="ECO:0007669"/>
    <property type="project" value="TreeGrafter"/>
</dbReference>
<keyword evidence="5" id="KW-1185">Reference proteome</keyword>
<evidence type="ECO:0000313" key="4">
    <source>
        <dbReference type="EMBL" id="KAJ2847748.1"/>
    </source>
</evidence>
<dbReference type="InterPro" id="IPR016024">
    <property type="entry name" value="ARM-type_fold"/>
</dbReference>
<gene>
    <name evidence="4" type="ORF">IWW36_003691</name>
</gene>
<evidence type="ECO:0008006" key="6">
    <source>
        <dbReference type="Google" id="ProtNLM"/>
    </source>
</evidence>
<organism evidence="4 5">
    <name type="scientific">Coemansia brasiliensis</name>
    <dbReference type="NCBI Taxonomy" id="2650707"/>
    <lineage>
        <taxon>Eukaryota</taxon>
        <taxon>Fungi</taxon>
        <taxon>Fungi incertae sedis</taxon>
        <taxon>Zoopagomycota</taxon>
        <taxon>Kickxellomycotina</taxon>
        <taxon>Kickxellomycetes</taxon>
        <taxon>Kickxellales</taxon>
        <taxon>Kickxellaceae</taxon>
        <taxon>Coemansia</taxon>
    </lineage>
</organism>
<dbReference type="OrthoDB" id="39591at2759"/>
<reference evidence="4" key="1">
    <citation type="submission" date="2022-07" db="EMBL/GenBank/DDBJ databases">
        <title>Phylogenomic reconstructions and comparative analyses of Kickxellomycotina fungi.</title>
        <authorList>
            <person name="Reynolds N.K."/>
            <person name="Stajich J.E."/>
            <person name="Barry K."/>
            <person name="Grigoriev I.V."/>
            <person name="Crous P."/>
            <person name="Smith M.E."/>
        </authorList>
    </citation>
    <scope>NUCLEOTIDE SEQUENCE</scope>
    <source>
        <strain evidence="4">NRRL 1566</strain>
    </source>
</reference>